<proteinExistence type="predicted"/>
<dbReference type="PANTHER" id="PTHR46825">
    <property type="entry name" value="D-ALANYL-D-ALANINE-CARBOXYPEPTIDASE/ENDOPEPTIDASE AMPH"/>
    <property type="match status" value="1"/>
</dbReference>
<dbReference type="InterPro" id="IPR050491">
    <property type="entry name" value="AmpC-like"/>
</dbReference>
<dbReference type="PANTHER" id="PTHR46825:SF7">
    <property type="entry name" value="D-ALANYL-D-ALANINE CARBOXYPEPTIDASE"/>
    <property type="match status" value="1"/>
</dbReference>
<reference evidence="2" key="2">
    <citation type="submission" date="2020-09" db="EMBL/GenBank/DDBJ databases">
        <authorList>
            <person name="Sun Q."/>
            <person name="Zhou Y."/>
        </authorList>
    </citation>
    <scope>NUCLEOTIDE SEQUENCE</scope>
    <source>
        <strain evidence="2">CGMCC 1.12698</strain>
    </source>
</reference>
<dbReference type="AlphaFoldDB" id="A0A917ANE2"/>
<dbReference type="RefSeq" id="WP_188387488.1">
    <property type="nucleotide sequence ID" value="NZ_BMFK01000001.1"/>
</dbReference>
<dbReference type="Pfam" id="PF00144">
    <property type="entry name" value="Beta-lactamase"/>
    <property type="match status" value="1"/>
</dbReference>
<comment type="caution">
    <text evidence="2">The sequence shown here is derived from an EMBL/GenBank/DDBJ whole genome shotgun (WGS) entry which is preliminary data.</text>
</comment>
<accession>A0A917ANE2</accession>
<dbReference type="Gene3D" id="3.40.710.10">
    <property type="entry name" value="DD-peptidase/beta-lactamase superfamily"/>
    <property type="match status" value="1"/>
</dbReference>
<dbReference type="EMBL" id="BMFK01000001">
    <property type="protein sequence ID" value="GGE63358.1"/>
    <property type="molecule type" value="Genomic_DNA"/>
</dbReference>
<evidence type="ECO:0000313" key="3">
    <source>
        <dbReference type="Proteomes" id="UP000605259"/>
    </source>
</evidence>
<gene>
    <name evidence="2" type="ORF">GCM10007140_12020</name>
</gene>
<feature type="domain" description="Beta-lactamase-related" evidence="1">
    <location>
        <begin position="45"/>
        <end position="339"/>
    </location>
</feature>
<keyword evidence="3" id="KW-1185">Reference proteome</keyword>
<organism evidence="2 3">
    <name type="scientific">Priestia taiwanensis</name>
    <dbReference type="NCBI Taxonomy" id="1347902"/>
    <lineage>
        <taxon>Bacteria</taxon>
        <taxon>Bacillati</taxon>
        <taxon>Bacillota</taxon>
        <taxon>Bacilli</taxon>
        <taxon>Bacillales</taxon>
        <taxon>Bacillaceae</taxon>
        <taxon>Priestia</taxon>
    </lineage>
</organism>
<evidence type="ECO:0000259" key="1">
    <source>
        <dbReference type="Pfam" id="PF00144"/>
    </source>
</evidence>
<reference evidence="2" key="1">
    <citation type="journal article" date="2014" name="Int. J. Syst. Evol. Microbiol.">
        <title>Complete genome sequence of Corynebacterium casei LMG S-19264T (=DSM 44701T), isolated from a smear-ripened cheese.</title>
        <authorList>
            <consortium name="US DOE Joint Genome Institute (JGI-PGF)"/>
            <person name="Walter F."/>
            <person name="Albersmeier A."/>
            <person name="Kalinowski J."/>
            <person name="Ruckert C."/>
        </authorList>
    </citation>
    <scope>NUCLEOTIDE SEQUENCE</scope>
    <source>
        <strain evidence="2">CGMCC 1.12698</strain>
    </source>
</reference>
<dbReference type="Proteomes" id="UP000605259">
    <property type="component" value="Unassembled WGS sequence"/>
</dbReference>
<sequence length="360" mass="41933">MQVEQVKVIIETKLKEIVASNRDIYNAYLLIHSDRHNIHWNIVYGDTPVHQDQPYHTASIGKIFTATVIAQLVEEGKLAYSDSIAEYLTKDILKDLHVYRGRHYASDIRIEHLLNHTSGLPDFYEDKPKEGKKFIDILFEDPSRMWMPEETIEWSKRQMSPKFTPGKKVHYTDTGYNLLGLIIGNITSKPYHEVLHERIFQPLEMNNSYLSHFSHSTETSSYPVAAIYAHNQKVDVERYRSFSSFYAGGQTVSTSGDLLKFMKALVGNQLVSKQSLQIMMQWKRMWLGVDYGYGLMRIRPIPFIKKYNSWGHLGSIGSFMLYVPYMDMYIIGNFNHTDFAKRSVRFIFDTLRTVYKVKVE</sequence>
<protein>
    <recommendedName>
        <fullName evidence="1">Beta-lactamase-related domain-containing protein</fullName>
    </recommendedName>
</protein>
<dbReference type="InterPro" id="IPR001466">
    <property type="entry name" value="Beta-lactam-related"/>
</dbReference>
<name>A0A917ANE2_9BACI</name>
<evidence type="ECO:0000313" key="2">
    <source>
        <dbReference type="EMBL" id="GGE63358.1"/>
    </source>
</evidence>
<dbReference type="InterPro" id="IPR012338">
    <property type="entry name" value="Beta-lactam/transpept-like"/>
</dbReference>
<dbReference type="SUPFAM" id="SSF56601">
    <property type="entry name" value="beta-lactamase/transpeptidase-like"/>
    <property type="match status" value="1"/>
</dbReference>